<reference evidence="2 3" key="1">
    <citation type="submission" date="2023-06" db="EMBL/GenBank/DDBJ databases">
        <title>Black Yeasts Isolated from many extreme environments.</title>
        <authorList>
            <person name="Coleine C."/>
            <person name="Stajich J.E."/>
            <person name="Selbmann L."/>
        </authorList>
    </citation>
    <scope>NUCLEOTIDE SEQUENCE [LARGE SCALE GENOMIC DNA]</scope>
    <source>
        <strain evidence="2 3">CCFEE 5887</strain>
    </source>
</reference>
<dbReference type="EMBL" id="JAXLQG010000003">
    <property type="protein sequence ID" value="KAK5542641.1"/>
    <property type="molecule type" value="Genomic_DNA"/>
</dbReference>
<protein>
    <submittedName>
        <fullName evidence="2">Uncharacterized protein</fullName>
    </submittedName>
</protein>
<gene>
    <name evidence="2" type="ORF">LTR25_002527</name>
</gene>
<evidence type="ECO:0000313" key="3">
    <source>
        <dbReference type="Proteomes" id="UP001345827"/>
    </source>
</evidence>
<comment type="caution">
    <text evidence="2">The sequence shown here is derived from an EMBL/GenBank/DDBJ whole genome shotgun (WGS) entry which is preliminary data.</text>
</comment>
<dbReference type="AlphaFoldDB" id="A0AAV9QIU0"/>
<evidence type="ECO:0000313" key="2">
    <source>
        <dbReference type="EMBL" id="KAK5542641.1"/>
    </source>
</evidence>
<name>A0AAV9QIU0_9PEZI</name>
<sequence length="430" mass="48427">MPALEVSRCFVIYSAGRGPFAYRSRMEPLTCSEYRLREDQIQYVLPKKEPQSSIEGQLKTLQGQAKTLENKNAISGSEHDADFSVWLPWMRQRKPPMYTPDDPDWKEYQKLQQDEKLMSRIKVQVVGMIVQTALTNYASSLFAVGANPNRIHMNLDIIPPVHPPTIYEISCLYFRPGGCSWGWHQLSDNVGSKVQHIFHPYVFSLAFYSGLKAFGQISYNISRARMTDFYNSVRESTTSVGSGVDKGAKQAKDTTEVKKVQSQLWFNKISDKQKHQWLPFLRGELYSDHTPTQSYRDVVKSMTYQQAIEAGCLVFHALVMQGRALTAGAHVRDAVRVEGSLIWVGTKGRLRLDISAVYSPESGAIVGRPVVLRSYTIPDTTKWHSKKMQSGAATKVRAGETGAQSPLKQSKETPEAHQPESSTKEKDGEK</sequence>
<proteinExistence type="predicted"/>
<evidence type="ECO:0000256" key="1">
    <source>
        <dbReference type="SAM" id="MobiDB-lite"/>
    </source>
</evidence>
<feature type="region of interest" description="Disordered" evidence="1">
    <location>
        <begin position="383"/>
        <end position="430"/>
    </location>
</feature>
<accession>A0AAV9QIU0</accession>
<keyword evidence="3" id="KW-1185">Reference proteome</keyword>
<organism evidence="2 3">
    <name type="scientific">Vermiconidia calcicola</name>
    <dbReference type="NCBI Taxonomy" id="1690605"/>
    <lineage>
        <taxon>Eukaryota</taxon>
        <taxon>Fungi</taxon>
        <taxon>Dikarya</taxon>
        <taxon>Ascomycota</taxon>
        <taxon>Pezizomycotina</taxon>
        <taxon>Dothideomycetes</taxon>
        <taxon>Dothideomycetidae</taxon>
        <taxon>Mycosphaerellales</taxon>
        <taxon>Extremaceae</taxon>
        <taxon>Vermiconidia</taxon>
    </lineage>
</organism>
<dbReference type="Proteomes" id="UP001345827">
    <property type="component" value="Unassembled WGS sequence"/>
</dbReference>
<feature type="compositionally biased region" description="Basic and acidic residues" evidence="1">
    <location>
        <begin position="409"/>
        <end position="430"/>
    </location>
</feature>